<keyword evidence="2" id="KW-1185">Reference proteome</keyword>
<dbReference type="OrthoDB" id="6771815at2759"/>
<proteinExistence type="predicted"/>
<protein>
    <submittedName>
        <fullName evidence="1">PREDICTED: uncharacterized protein LOC107344333</fullName>
    </submittedName>
</protein>
<dbReference type="PANTHER" id="PTHR35385">
    <property type="entry name" value="PROTEIN B, PUTATIVE-RELATED-RELATED"/>
    <property type="match status" value="1"/>
</dbReference>
<dbReference type="GO" id="GO:0008270">
    <property type="term" value="F:zinc ion binding"/>
    <property type="evidence" value="ECO:0007669"/>
    <property type="project" value="InterPro"/>
</dbReference>
<reference evidence="1" key="1">
    <citation type="submission" date="2020-04" db="EMBL/GenBank/DDBJ databases">
        <authorList>
            <person name="Alioto T."/>
            <person name="Alioto T."/>
            <person name="Gomez Garrido J."/>
        </authorList>
    </citation>
    <scope>NUCLEOTIDE SEQUENCE</scope>
    <source>
        <strain evidence="1">A484AB</strain>
    </source>
</reference>
<organism evidence="1 2">
    <name type="scientific">Paramuricea clavata</name>
    <name type="common">Red gorgonian</name>
    <name type="synonym">Violescent sea-whip</name>
    <dbReference type="NCBI Taxonomy" id="317549"/>
    <lineage>
        <taxon>Eukaryota</taxon>
        <taxon>Metazoa</taxon>
        <taxon>Cnidaria</taxon>
        <taxon>Anthozoa</taxon>
        <taxon>Octocorallia</taxon>
        <taxon>Malacalcyonacea</taxon>
        <taxon>Plexauridae</taxon>
        <taxon>Paramuricea</taxon>
    </lineage>
</organism>
<dbReference type="AlphaFoldDB" id="A0A7D9LBX5"/>
<name>A0A7D9LBX5_PARCT</name>
<dbReference type="InterPro" id="IPR007527">
    <property type="entry name" value="Znf_SWIM"/>
</dbReference>
<sequence length="292" mass="33586">MTDNCHELRVALKDVWPKSVPVLCIFHVLQQVWRWLHEKKNGISLEDRPPLLLAFKTILYAENEDDLHDLFDALITSDMTSKYPNFKKYVTDVFEDCEAWALCYRIQLPMRGNNTNNLCEAQFLVIKDEILNRQKEVNVVGLMDKFTTELDQHYRNKLFRRFKGLGKKKSDGVGFKVPSFDEQKAALEKIVNVGCNMFLVPSLSVEGVQYLVDMNTGFCQCKIGVNGSPCKHQYILWVNKLSVAVNFLPVFSKEQRMMYAEIAIGPTFPLHFYEGLHDQVISLPATDVPCPE</sequence>
<evidence type="ECO:0000313" key="1">
    <source>
        <dbReference type="EMBL" id="CAB4029642.1"/>
    </source>
</evidence>
<gene>
    <name evidence="1" type="ORF">PACLA_8A074471</name>
</gene>
<comment type="caution">
    <text evidence="1">The sequence shown here is derived from an EMBL/GenBank/DDBJ whole genome shotgun (WGS) entry which is preliminary data.</text>
</comment>
<evidence type="ECO:0000313" key="2">
    <source>
        <dbReference type="Proteomes" id="UP001152795"/>
    </source>
</evidence>
<dbReference type="PANTHER" id="PTHR35385:SF2">
    <property type="entry name" value="PROTEIN B, PUTATIVE-RELATED"/>
    <property type="match status" value="1"/>
</dbReference>
<dbReference type="Proteomes" id="UP001152795">
    <property type="component" value="Unassembled WGS sequence"/>
</dbReference>
<accession>A0A7D9LBX5</accession>
<dbReference type="PROSITE" id="PS50966">
    <property type="entry name" value="ZF_SWIM"/>
    <property type="match status" value="1"/>
</dbReference>
<dbReference type="EMBL" id="CACRXK020016310">
    <property type="protein sequence ID" value="CAB4029642.1"/>
    <property type="molecule type" value="Genomic_DNA"/>
</dbReference>